<dbReference type="Pfam" id="PF03772">
    <property type="entry name" value="Competence"/>
    <property type="match status" value="1"/>
</dbReference>
<evidence type="ECO:0000256" key="7">
    <source>
        <dbReference type="SAM" id="Phobius"/>
    </source>
</evidence>
<dbReference type="PANTHER" id="PTHR30619:SF7">
    <property type="entry name" value="BETA-LACTAMASE DOMAIN PROTEIN"/>
    <property type="match status" value="1"/>
</dbReference>
<keyword evidence="4 7" id="KW-1133">Transmembrane helix</keyword>
<evidence type="ECO:0000313" key="9">
    <source>
        <dbReference type="EMBL" id="TWS29624.1"/>
    </source>
</evidence>
<feature type="region of interest" description="Disordered" evidence="6">
    <location>
        <begin position="512"/>
        <end position="566"/>
    </location>
</feature>
<feature type="transmembrane region" description="Helical" evidence="7">
    <location>
        <begin position="319"/>
        <end position="335"/>
    </location>
</feature>
<keyword evidence="10" id="KW-1185">Reference proteome</keyword>
<organism evidence="9 10">
    <name type="scientific">Tsukamurella conjunctivitidis</name>
    <dbReference type="NCBI Taxonomy" id="2592068"/>
    <lineage>
        <taxon>Bacteria</taxon>
        <taxon>Bacillati</taxon>
        <taxon>Actinomycetota</taxon>
        <taxon>Actinomycetes</taxon>
        <taxon>Mycobacteriales</taxon>
        <taxon>Tsukamurellaceae</taxon>
        <taxon>Tsukamurella</taxon>
    </lineage>
</organism>
<proteinExistence type="predicted"/>
<feature type="transmembrane region" description="Helical" evidence="7">
    <location>
        <begin position="23"/>
        <end position="42"/>
    </location>
</feature>
<dbReference type="InterPro" id="IPR052159">
    <property type="entry name" value="Competence_DNA_uptake"/>
</dbReference>
<evidence type="ECO:0000256" key="5">
    <source>
        <dbReference type="ARBA" id="ARBA00023136"/>
    </source>
</evidence>
<evidence type="ECO:0000313" key="10">
    <source>
        <dbReference type="Proteomes" id="UP000319375"/>
    </source>
</evidence>
<evidence type="ECO:0000256" key="6">
    <source>
        <dbReference type="SAM" id="MobiDB-lite"/>
    </source>
</evidence>
<evidence type="ECO:0000256" key="3">
    <source>
        <dbReference type="ARBA" id="ARBA00022692"/>
    </source>
</evidence>
<protein>
    <submittedName>
        <fullName evidence="9">ComEC/Rec2 family competence protein</fullName>
    </submittedName>
</protein>
<dbReference type="GO" id="GO:0005886">
    <property type="term" value="C:plasma membrane"/>
    <property type="evidence" value="ECO:0007669"/>
    <property type="project" value="UniProtKB-SubCell"/>
</dbReference>
<evidence type="ECO:0000256" key="1">
    <source>
        <dbReference type="ARBA" id="ARBA00004651"/>
    </source>
</evidence>
<dbReference type="InterPro" id="IPR004477">
    <property type="entry name" value="ComEC_N"/>
</dbReference>
<dbReference type="AlphaFoldDB" id="A0A5C5S3F1"/>
<evidence type="ECO:0000256" key="4">
    <source>
        <dbReference type="ARBA" id="ARBA00022989"/>
    </source>
</evidence>
<feature type="transmembrane region" description="Helical" evidence="7">
    <location>
        <begin position="365"/>
        <end position="382"/>
    </location>
</feature>
<keyword evidence="5 7" id="KW-0472">Membrane</keyword>
<feature type="domain" description="ComEC/Rec2-related protein" evidence="8">
    <location>
        <begin position="245"/>
        <end position="506"/>
    </location>
</feature>
<comment type="caution">
    <text evidence="9">The sequence shown here is derived from an EMBL/GenBank/DDBJ whole genome shotgun (WGS) entry which is preliminary data.</text>
</comment>
<dbReference type="NCBIfam" id="TIGR00360">
    <property type="entry name" value="ComEC_N-term"/>
    <property type="match status" value="1"/>
</dbReference>
<sequence length="566" mass="57207">MGSATRSSPRSSRWQRCDVREQLDLRLLPAAVVCWAAAAIALISAASAWRTTAGLAAVAVGAVVLRRRDSRPVAQTVCLVLAAATGLGAGVAGSVAVRVHDRERAPIAAFDGAGPVRVLLEVDEWPRQRSGDPGGHLDASRVLVPATALAVRTHEAIPARGEVLLLGTTHDLGALVPGERIAIRATVLRSTRPGLVAAVLVGAGEPTVLGRAPPYFRAAAAVRRALAAVAADALPVDAAGLLPALVLGDESSTLPTVRGDFQDAGLTHLTAVSGANFAIIALCVLGLCAAVGLPLAVRAAVTTVAIVAFVGLVGPTGSVVRAAVMGLVGVAALALRRGRQPLVALFAAIVVLMLVRPALARDIGFALSVGATAGLVLWSPVVRDRLVAARVPDVLAGLLAVTLVAQVVTLPLVIAFSGRVPVGGVAANLLAGPVIPVVTVAGTLAAVAAPIVVPVAALAVRATGPELWWVITVARWCARIGVLDVPGGAGTGLALVVACGVVGGVWKYGRRGGQRARTRGGGDRGPPGGASGRDDRRGGARIRGRRRDGAAGRRGRRGAGHSDPGR</sequence>
<feature type="transmembrane region" description="Helical" evidence="7">
    <location>
        <begin position="467"/>
        <end position="483"/>
    </location>
</feature>
<feature type="transmembrane region" description="Helical" evidence="7">
    <location>
        <begin position="342"/>
        <end position="359"/>
    </location>
</feature>
<name>A0A5C5S3F1_9ACTN</name>
<accession>A0A5C5S3F1</accession>
<dbReference type="EMBL" id="VIGX01000003">
    <property type="protein sequence ID" value="TWS29624.1"/>
    <property type="molecule type" value="Genomic_DNA"/>
</dbReference>
<gene>
    <name evidence="9" type="ORF">FK530_08890</name>
</gene>
<evidence type="ECO:0000259" key="8">
    <source>
        <dbReference type="Pfam" id="PF03772"/>
    </source>
</evidence>
<feature type="transmembrane region" description="Helical" evidence="7">
    <location>
        <begin position="295"/>
        <end position="313"/>
    </location>
</feature>
<feature type="transmembrane region" description="Helical" evidence="7">
    <location>
        <begin position="394"/>
        <end position="414"/>
    </location>
</feature>
<keyword evidence="2" id="KW-1003">Cell membrane</keyword>
<dbReference type="PANTHER" id="PTHR30619">
    <property type="entry name" value="DNA INTERNALIZATION/COMPETENCE PROTEIN COMEC/REC2"/>
    <property type="match status" value="1"/>
</dbReference>
<feature type="transmembrane region" description="Helical" evidence="7">
    <location>
        <begin position="266"/>
        <end position="288"/>
    </location>
</feature>
<evidence type="ECO:0000256" key="2">
    <source>
        <dbReference type="ARBA" id="ARBA00022475"/>
    </source>
</evidence>
<feature type="transmembrane region" description="Helical" evidence="7">
    <location>
        <begin position="489"/>
        <end position="509"/>
    </location>
</feature>
<dbReference type="Proteomes" id="UP000319375">
    <property type="component" value="Unassembled WGS sequence"/>
</dbReference>
<comment type="subcellular location">
    <subcellularLocation>
        <location evidence="1">Cell membrane</location>
        <topology evidence="1">Multi-pass membrane protein</topology>
    </subcellularLocation>
</comment>
<reference evidence="9 10" key="1">
    <citation type="submission" date="2019-06" db="EMBL/GenBank/DDBJ databases">
        <title>Tsukamurella conjunctivitidis sp. nov., Tsukamurella assacharolytica sp. nov. and Tsukamurella sputae sp. nov. isolated from patients with conjunctivitis, bacteraemia (lymphoma) and respiratory infection (sputum) in Hong Kong.</title>
        <authorList>
            <person name="Teng J.L.L."/>
            <person name="Lee H.H."/>
            <person name="Fong J.Y.H."/>
            <person name="Fok K.M.N."/>
            <person name="Lau S.K.P."/>
            <person name="Woo P.C.Y."/>
        </authorList>
    </citation>
    <scope>NUCLEOTIDE SEQUENCE [LARGE SCALE GENOMIC DNA]</scope>
    <source>
        <strain evidence="9 10">HKU72</strain>
    </source>
</reference>
<keyword evidence="3 7" id="KW-0812">Transmembrane</keyword>
<feature type="transmembrane region" description="Helical" evidence="7">
    <location>
        <begin position="77"/>
        <end position="97"/>
    </location>
</feature>
<feature type="transmembrane region" description="Helical" evidence="7">
    <location>
        <begin position="434"/>
        <end position="460"/>
    </location>
</feature>